<sequence length="151" mass="17825">MKFVSSVLVSFMLVFLLFAVFWATIFSGYIQYYGIKVFFNPFFFNVFNIYAFIFFVAIFGIGFVIPFVDKVFKFLFVVLLGCAILLFIPNFGRAMGEIFLAKDYTLNIQGEMRNIHGLYEDRHYIVYLSEDSEDFETRKRNLVYYEKPNAE</sequence>
<keyword evidence="3" id="KW-1185">Reference proteome</keyword>
<accession>A0A3D8IFM8</accession>
<name>A0A3D8IFM8_9HELI</name>
<comment type="caution">
    <text evidence="2">The sequence shown here is derived from an EMBL/GenBank/DDBJ whole genome shotgun (WGS) entry which is preliminary data.</text>
</comment>
<feature type="transmembrane region" description="Helical" evidence="1">
    <location>
        <begin position="42"/>
        <end position="65"/>
    </location>
</feature>
<feature type="transmembrane region" description="Helical" evidence="1">
    <location>
        <begin position="71"/>
        <end position="92"/>
    </location>
</feature>
<dbReference type="RefSeq" id="WP_115551120.1">
    <property type="nucleotide sequence ID" value="NZ_CAOOSM010000008.1"/>
</dbReference>
<keyword evidence="1" id="KW-0472">Membrane</keyword>
<keyword evidence="1" id="KW-0812">Transmembrane</keyword>
<dbReference type="EMBL" id="NXLS01000002">
    <property type="protein sequence ID" value="RDU63795.1"/>
    <property type="molecule type" value="Genomic_DNA"/>
</dbReference>
<evidence type="ECO:0000313" key="3">
    <source>
        <dbReference type="Proteomes" id="UP000256650"/>
    </source>
</evidence>
<reference evidence="2 3" key="1">
    <citation type="submission" date="2018-04" db="EMBL/GenBank/DDBJ databases">
        <title>Novel Campyloabacter and Helicobacter Species and Strains.</title>
        <authorList>
            <person name="Mannion A.J."/>
            <person name="Shen Z."/>
            <person name="Fox J.G."/>
        </authorList>
    </citation>
    <scope>NUCLEOTIDE SEQUENCE [LARGE SCALE GENOMIC DNA]</scope>
    <source>
        <strain evidence="2 3">MIT 99-5101</strain>
    </source>
</reference>
<keyword evidence="1" id="KW-1133">Transmembrane helix</keyword>
<protein>
    <submittedName>
        <fullName evidence="2">Uncharacterized protein</fullName>
    </submittedName>
</protein>
<organism evidence="2 3">
    <name type="scientific">Helicobacter ganmani</name>
    <dbReference type="NCBI Taxonomy" id="60246"/>
    <lineage>
        <taxon>Bacteria</taxon>
        <taxon>Pseudomonadati</taxon>
        <taxon>Campylobacterota</taxon>
        <taxon>Epsilonproteobacteria</taxon>
        <taxon>Campylobacterales</taxon>
        <taxon>Helicobacteraceae</taxon>
        <taxon>Helicobacter</taxon>
    </lineage>
</organism>
<evidence type="ECO:0000256" key="1">
    <source>
        <dbReference type="SAM" id="Phobius"/>
    </source>
</evidence>
<dbReference type="GeneID" id="82535240"/>
<evidence type="ECO:0000313" key="2">
    <source>
        <dbReference type="EMBL" id="RDU63795.1"/>
    </source>
</evidence>
<dbReference type="Proteomes" id="UP000256650">
    <property type="component" value="Unassembled WGS sequence"/>
</dbReference>
<proteinExistence type="predicted"/>
<dbReference type="OrthoDB" id="5325726at2"/>
<feature type="transmembrane region" description="Helical" evidence="1">
    <location>
        <begin position="6"/>
        <end position="30"/>
    </location>
</feature>
<dbReference type="AlphaFoldDB" id="A0A3D8IFM8"/>
<gene>
    <name evidence="2" type="ORF">CQA43_02945</name>
</gene>